<organism evidence="13 14">
    <name type="scientific">Idiomarina piscisalsi</name>
    <dbReference type="NCBI Taxonomy" id="1096243"/>
    <lineage>
        <taxon>Bacteria</taxon>
        <taxon>Pseudomonadati</taxon>
        <taxon>Pseudomonadota</taxon>
        <taxon>Gammaproteobacteria</taxon>
        <taxon>Alteromonadales</taxon>
        <taxon>Idiomarinaceae</taxon>
        <taxon>Idiomarina</taxon>
    </lineage>
</organism>
<dbReference type="Pfam" id="PF03033">
    <property type="entry name" value="Glyco_transf_28"/>
    <property type="match status" value="1"/>
</dbReference>
<keyword evidence="2 10" id="KW-0132">Cell division</keyword>
<evidence type="ECO:0000259" key="11">
    <source>
        <dbReference type="Pfam" id="PF03033"/>
    </source>
</evidence>
<dbReference type="GO" id="GO:0051301">
    <property type="term" value="P:cell division"/>
    <property type="evidence" value="ECO:0007669"/>
    <property type="project" value="UniProtKB-KW"/>
</dbReference>
<feature type="binding site" evidence="10">
    <location>
        <position position="246"/>
    </location>
    <ligand>
        <name>UDP-N-acetyl-alpha-D-glucosamine</name>
        <dbReference type="ChEBI" id="CHEBI:57705"/>
    </ligand>
</feature>
<evidence type="ECO:0000256" key="1">
    <source>
        <dbReference type="ARBA" id="ARBA00022475"/>
    </source>
</evidence>
<keyword evidence="4 10" id="KW-0808">Transferase</keyword>
<proteinExistence type="inferred from homology"/>
<dbReference type="NCBIfam" id="TIGR01133">
    <property type="entry name" value="murG"/>
    <property type="match status" value="1"/>
</dbReference>
<dbReference type="GO" id="GO:0009252">
    <property type="term" value="P:peptidoglycan biosynthetic process"/>
    <property type="evidence" value="ECO:0007669"/>
    <property type="project" value="UniProtKB-UniRule"/>
</dbReference>
<reference evidence="13 14" key="1">
    <citation type="journal article" date="2011" name="Front. Microbiol.">
        <title>Genomic signatures of strain selection and enhancement in Bacillus atrophaeus var. globigii, a historical biowarfare simulant.</title>
        <authorList>
            <person name="Gibbons H.S."/>
            <person name="Broomall S.M."/>
            <person name="McNew L.A."/>
            <person name="Daligault H."/>
            <person name="Chapman C."/>
            <person name="Bruce D."/>
            <person name="Karavis M."/>
            <person name="Krepps M."/>
            <person name="McGregor P.A."/>
            <person name="Hong C."/>
            <person name="Park K.H."/>
            <person name="Akmal A."/>
            <person name="Feldman A."/>
            <person name="Lin J.S."/>
            <person name="Chang W.E."/>
            <person name="Higgs B.W."/>
            <person name="Demirev P."/>
            <person name="Lindquist J."/>
            <person name="Liem A."/>
            <person name="Fochler E."/>
            <person name="Read T.D."/>
            <person name="Tapia R."/>
            <person name="Johnson S."/>
            <person name="Bishop-Lilly K.A."/>
            <person name="Detter C."/>
            <person name="Han C."/>
            <person name="Sozhamannan S."/>
            <person name="Rosenzweig C.N."/>
            <person name="Skowronski E.W."/>
        </authorList>
    </citation>
    <scope>NUCLEOTIDE SEQUENCE [LARGE SCALE GENOMIC DNA]</scope>
    <source>
        <strain evidence="13 14">TPS4-2</strain>
    </source>
</reference>
<feature type="binding site" evidence="10">
    <location>
        <position position="291"/>
    </location>
    <ligand>
        <name>UDP-N-acetyl-alpha-D-glucosamine</name>
        <dbReference type="ChEBI" id="CHEBI:57705"/>
    </ligand>
</feature>
<keyword evidence="9 10" id="KW-0961">Cell wall biogenesis/degradation</keyword>
<gene>
    <name evidence="10 13" type="primary">murG</name>
    <name evidence="13" type="ORF">CWI73_06215</name>
</gene>
<evidence type="ECO:0000313" key="13">
    <source>
        <dbReference type="EMBL" id="RUO66868.1"/>
    </source>
</evidence>
<keyword evidence="7 10" id="KW-0472">Membrane</keyword>
<comment type="catalytic activity">
    <reaction evidence="10">
        <text>di-trans,octa-cis-undecaprenyl diphospho-N-acetyl-alpha-D-muramoyl-L-alanyl-D-glutamyl-meso-2,6-diaminopimeloyl-D-alanyl-D-alanine + UDP-N-acetyl-alpha-D-glucosamine = di-trans,octa-cis-undecaprenyl diphospho-[N-acetyl-alpha-D-glucosaminyl-(1-&gt;4)]-N-acetyl-alpha-D-muramoyl-L-alanyl-D-glutamyl-meso-2,6-diaminopimeloyl-D-alanyl-D-alanine + UDP + H(+)</text>
        <dbReference type="Rhea" id="RHEA:31227"/>
        <dbReference type="ChEBI" id="CHEBI:15378"/>
        <dbReference type="ChEBI" id="CHEBI:57705"/>
        <dbReference type="ChEBI" id="CHEBI:58223"/>
        <dbReference type="ChEBI" id="CHEBI:61387"/>
        <dbReference type="ChEBI" id="CHEBI:61388"/>
        <dbReference type="EC" id="2.4.1.227"/>
    </reaction>
</comment>
<comment type="similarity">
    <text evidence="10">Belongs to the glycosyltransferase 28 family. MurG subfamily.</text>
</comment>
<dbReference type="EC" id="2.4.1.227" evidence="10"/>
<feature type="binding site" evidence="10">
    <location>
        <begin position="11"/>
        <end position="13"/>
    </location>
    <ligand>
        <name>UDP-N-acetyl-alpha-D-glucosamine</name>
        <dbReference type="ChEBI" id="CHEBI:57705"/>
    </ligand>
</feature>
<evidence type="ECO:0000256" key="7">
    <source>
        <dbReference type="ARBA" id="ARBA00023136"/>
    </source>
</evidence>
<dbReference type="GO" id="GO:0050511">
    <property type="term" value="F:undecaprenyldiphospho-muramoylpentapeptide beta-N-acetylglucosaminyltransferase activity"/>
    <property type="evidence" value="ECO:0007669"/>
    <property type="project" value="UniProtKB-UniRule"/>
</dbReference>
<comment type="subcellular location">
    <subcellularLocation>
        <location evidence="10">Cell membrane</location>
        <topology evidence="10">Peripheral membrane protein</topology>
        <orientation evidence="10">Cytoplasmic side</orientation>
    </subcellularLocation>
</comment>
<dbReference type="GO" id="GO:0051991">
    <property type="term" value="F:UDP-N-acetyl-D-glucosamine:N-acetylmuramoyl-L-alanyl-D-glutamyl-meso-2,6-diaminopimelyl-D-alanyl-D-alanine-diphosphoundecaprenol 4-beta-N-acetylglucosaminlytransferase activity"/>
    <property type="evidence" value="ECO:0007669"/>
    <property type="project" value="RHEA"/>
</dbReference>
<evidence type="ECO:0000256" key="9">
    <source>
        <dbReference type="ARBA" id="ARBA00023316"/>
    </source>
</evidence>
<dbReference type="PANTHER" id="PTHR21015:SF22">
    <property type="entry name" value="GLYCOSYLTRANSFERASE"/>
    <property type="match status" value="1"/>
</dbReference>
<dbReference type="GO" id="GO:0005975">
    <property type="term" value="P:carbohydrate metabolic process"/>
    <property type="evidence" value="ECO:0007669"/>
    <property type="project" value="InterPro"/>
</dbReference>
<accession>A0A432YU65</accession>
<dbReference type="InterPro" id="IPR007235">
    <property type="entry name" value="Glyco_trans_28_C"/>
</dbReference>
<evidence type="ECO:0000259" key="12">
    <source>
        <dbReference type="Pfam" id="PF04101"/>
    </source>
</evidence>
<evidence type="ECO:0000256" key="10">
    <source>
        <dbReference type="HAMAP-Rule" id="MF_00033"/>
    </source>
</evidence>
<comment type="pathway">
    <text evidence="10">Cell wall biogenesis; peptidoglycan biosynthesis.</text>
</comment>
<evidence type="ECO:0000256" key="6">
    <source>
        <dbReference type="ARBA" id="ARBA00022984"/>
    </source>
</evidence>
<dbReference type="RefSeq" id="WP_126751992.1">
    <property type="nucleotide sequence ID" value="NZ_JBHUMT010000013.1"/>
</dbReference>
<dbReference type="PANTHER" id="PTHR21015">
    <property type="entry name" value="UDP-N-ACETYLGLUCOSAMINE--N-ACETYLMURAMYL-(PENTAPEPTIDE) PYROPHOSPHORYL-UNDECAPRENOL N-ACETYLGLUCOSAMINE TRANSFERASE 1"/>
    <property type="match status" value="1"/>
</dbReference>
<sequence>MNRALIAAAGTGGHIFPALAVAENLRDDGWQVDWLGTREGRLESRVIPAAGFSLHSISMTGVRGHGLLRKLKMPLVLARAVLQCRRLLKQLQPNVVVTFGGYVCAPMGIAAKMMGIPLLVHEQNAVPGMTTRLLAPRATNVFLGLPVATPQWRQYSVVGNPLRQAFTEVVKTHQEDKSIAGPITILVVGGSLGAKVLNEQVPQAVQQLADVELNVVHQCGQGNEASTKAAYAGAEAISSLAVHEFIDDMASEFAKANLVICRAGALTVSELAAVGVASILVPLPHAVDDHQTANAKVLESCGAALLMPQKELENGALAIHLKRLLHDRQQLWTMARFARERGMPEATQRLANECKRFEKSDD</sequence>
<feature type="domain" description="Glycosyl transferase family 28 C-terminal" evidence="12">
    <location>
        <begin position="184"/>
        <end position="349"/>
    </location>
</feature>
<feature type="domain" description="Glycosyltransferase family 28 N-terminal" evidence="11">
    <location>
        <begin position="5"/>
        <end position="142"/>
    </location>
</feature>
<dbReference type="Pfam" id="PF04101">
    <property type="entry name" value="Glyco_tran_28_C"/>
    <property type="match status" value="1"/>
</dbReference>
<dbReference type="EMBL" id="PIQA01000003">
    <property type="protein sequence ID" value="RUO66868.1"/>
    <property type="molecule type" value="Genomic_DNA"/>
</dbReference>
<dbReference type="GO" id="GO:0005886">
    <property type="term" value="C:plasma membrane"/>
    <property type="evidence" value="ECO:0007669"/>
    <property type="project" value="UniProtKB-SubCell"/>
</dbReference>
<dbReference type="CDD" id="cd03785">
    <property type="entry name" value="GT28_MurG"/>
    <property type="match status" value="1"/>
</dbReference>
<name>A0A432YU65_9GAMM</name>
<dbReference type="InterPro" id="IPR004276">
    <property type="entry name" value="GlycoTrans_28_N"/>
</dbReference>
<feature type="binding site" evidence="10">
    <location>
        <begin position="265"/>
        <end position="270"/>
    </location>
    <ligand>
        <name>UDP-N-acetyl-alpha-D-glucosamine</name>
        <dbReference type="ChEBI" id="CHEBI:57705"/>
    </ligand>
</feature>
<dbReference type="UniPathway" id="UPA00219"/>
<comment type="function">
    <text evidence="10">Cell wall formation. Catalyzes the transfer of a GlcNAc subunit on undecaprenyl-pyrophosphoryl-MurNAc-pentapeptide (lipid intermediate I) to form undecaprenyl-pyrophosphoryl-MurNAc-(pentapeptide)GlcNAc (lipid intermediate II).</text>
</comment>
<evidence type="ECO:0000256" key="2">
    <source>
        <dbReference type="ARBA" id="ARBA00022618"/>
    </source>
</evidence>
<evidence type="ECO:0000313" key="14">
    <source>
        <dbReference type="Proteomes" id="UP000288361"/>
    </source>
</evidence>
<feature type="binding site" evidence="10">
    <location>
        <position position="163"/>
    </location>
    <ligand>
        <name>UDP-N-acetyl-alpha-D-glucosamine</name>
        <dbReference type="ChEBI" id="CHEBI:57705"/>
    </ligand>
</feature>
<dbReference type="HAMAP" id="MF_00033">
    <property type="entry name" value="MurG"/>
    <property type="match status" value="1"/>
</dbReference>
<dbReference type="GO" id="GO:0071555">
    <property type="term" value="P:cell wall organization"/>
    <property type="evidence" value="ECO:0007669"/>
    <property type="project" value="UniProtKB-KW"/>
</dbReference>
<keyword evidence="6 10" id="KW-0573">Peptidoglycan synthesis</keyword>
<dbReference type="GO" id="GO:0008360">
    <property type="term" value="P:regulation of cell shape"/>
    <property type="evidence" value="ECO:0007669"/>
    <property type="project" value="UniProtKB-KW"/>
</dbReference>
<evidence type="ECO:0000256" key="4">
    <source>
        <dbReference type="ARBA" id="ARBA00022679"/>
    </source>
</evidence>
<keyword evidence="5 10" id="KW-0133">Cell shape</keyword>
<keyword evidence="1 10" id="KW-1003">Cell membrane</keyword>
<dbReference type="AlphaFoldDB" id="A0A432YU65"/>
<feature type="binding site" evidence="10">
    <location>
        <position position="191"/>
    </location>
    <ligand>
        <name>UDP-N-acetyl-alpha-D-glucosamine</name>
        <dbReference type="ChEBI" id="CHEBI:57705"/>
    </ligand>
</feature>
<dbReference type="Gene3D" id="3.40.50.2000">
    <property type="entry name" value="Glycogen Phosphorylase B"/>
    <property type="match status" value="2"/>
</dbReference>
<comment type="caution">
    <text evidence="13">The sequence shown here is derived from an EMBL/GenBank/DDBJ whole genome shotgun (WGS) entry which is preliminary data.</text>
</comment>
<evidence type="ECO:0000256" key="3">
    <source>
        <dbReference type="ARBA" id="ARBA00022676"/>
    </source>
</evidence>
<dbReference type="Proteomes" id="UP000288361">
    <property type="component" value="Unassembled WGS sequence"/>
</dbReference>
<keyword evidence="3 10" id="KW-0328">Glycosyltransferase</keyword>
<dbReference type="SUPFAM" id="SSF53756">
    <property type="entry name" value="UDP-Glycosyltransferase/glycogen phosphorylase"/>
    <property type="match status" value="1"/>
</dbReference>
<evidence type="ECO:0000256" key="5">
    <source>
        <dbReference type="ARBA" id="ARBA00022960"/>
    </source>
</evidence>
<evidence type="ECO:0000256" key="8">
    <source>
        <dbReference type="ARBA" id="ARBA00023306"/>
    </source>
</evidence>
<keyword evidence="8 10" id="KW-0131">Cell cycle</keyword>
<feature type="binding site" evidence="10">
    <location>
        <position position="124"/>
    </location>
    <ligand>
        <name>UDP-N-acetyl-alpha-D-glucosamine</name>
        <dbReference type="ChEBI" id="CHEBI:57705"/>
    </ligand>
</feature>
<dbReference type="InterPro" id="IPR006009">
    <property type="entry name" value="GlcNAc_MurG"/>
</dbReference>
<protein>
    <recommendedName>
        <fullName evidence="10">UDP-N-acetylglucosamine--N-acetylmuramyl-(pentapeptide) pyrophosphoryl-undecaprenol N-acetylglucosamine transferase</fullName>
        <ecNumber evidence="10">2.4.1.227</ecNumber>
    </recommendedName>
    <alternativeName>
        <fullName evidence="10">Undecaprenyl-PP-MurNAc-pentapeptide-UDPGlcNAc GlcNAc transferase</fullName>
    </alternativeName>
</protein>